<evidence type="ECO:0000259" key="9">
    <source>
        <dbReference type="Pfam" id="PF00291"/>
    </source>
</evidence>
<comment type="similarity">
    <text evidence="2">Belongs to the cysteine synthase/cystathionine beta-synthase family.</text>
</comment>
<comment type="catalytic activity">
    <reaction evidence="8">
        <text>O-acetyl-L-serine + hydrogen sulfide = L-cysteine + acetate</text>
        <dbReference type="Rhea" id="RHEA:14829"/>
        <dbReference type="ChEBI" id="CHEBI:29919"/>
        <dbReference type="ChEBI" id="CHEBI:30089"/>
        <dbReference type="ChEBI" id="CHEBI:35235"/>
        <dbReference type="ChEBI" id="CHEBI:58340"/>
        <dbReference type="EC" id="2.5.1.47"/>
    </reaction>
</comment>
<keyword evidence="5" id="KW-0808">Transferase</keyword>
<dbReference type="PANTHER" id="PTHR10314">
    <property type="entry name" value="CYSTATHIONINE BETA-SYNTHASE"/>
    <property type="match status" value="1"/>
</dbReference>
<dbReference type="EC" id="2.5.1.47" evidence="3"/>
<dbReference type="InterPro" id="IPR036052">
    <property type="entry name" value="TrpB-like_PALP_sf"/>
</dbReference>
<keyword evidence="7" id="KW-0198">Cysteine biosynthesis</keyword>
<name>A0A538UAZ7_UNCEI</name>
<reference evidence="10 11" key="1">
    <citation type="journal article" date="2019" name="Nat. Microbiol.">
        <title>Mediterranean grassland soil C-N compound turnover is dependent on rainfall and depth, and is mediated by genomically divergent microorganisms.</title>
        <authorList>
            <person name="Diamond S."/>
            <person name="Andeer P.F."/>
            <person name="Li Z."/>
            <person name="Crits-Christoph A."/>
            <person name="Burstein D."/>
            <person name="Anantharaman K."/>
            <person name="Lane K.R."/>
            <person name="Thomas B.C."/>
            <person name="Pan C."/>
            <person name="Northen T.R."/>
            <person name="Banfield J.F."/>
        </authorList>
    </citation>
    <scope>NUCLEOTIDE SEQUENCE [LARGE SCALE GENOMIC DNA]</scope>
    <source>
        <strain evidence="10">WS_11</strain>
    </source>
</reference>
<keyword evidence="6" id="KW-0663">Pyridoxal phosphate</keyword>
<evidence type="ECO:0000256" key="2">
    <source>
        <dbReference type="ARBA" id="ARBA00007103"/>
    </source>
</evidence>
<evidence type="ECO:0000256" key="8">
    <source>
        <dbReference type="ARBA" id="ARBA00047931"/>
    </source>
</evidence>
<accession>A0A538UAZ7</accession>
<dbReference type="FunFam" id="3.40.50.1100:FF:000006">
    <property type="entry name" value="Cysteine synthase"/>
    <property type="match status" value="1"/>
</dbReference>
<protein>
    <recommendedName>
        <fullName evidence="3">cysteine synthase</fullName>
        <ecNumber evidence="3">2.5.1.47</ecNumber>
    </recommendedName>
</protein>
<dbReference type="InterPro" id="IPR050214">
    <property type="entry name" value="Cys_Synth/Cystath_Beta-Synth"/>
</dbReference>
<evidence type="ECO:0000256" key="4">
    <source>
        <dbReference type="ARBA" id="ARBA00022605"/>
    </source>
</evidence>
<evidence type="ECO:0000313" key="10">
    <source>
        <dbReference type="EMBL" id="TMQ73081.1"/>
    </source>
</evidence>
<evidence type="ECO:0000313" key="11">
    <source>
        <dbReference type="Proteomes" id="UP000319771"/>
    </source>
</evidence>
<organism evidence="10 11">
    <name type="scientific">Eiseniibacteriota bacterium</name>
    <dbReference type="NCBI Taxonomy" id="2212470"/>
    <lineage>
        <taxon>Bacteria</taxon>
        <taxon>Candidatus Eiseniibacteriota</taxon>
    </lineage>
</organism>
<feature type="domain" description="Tryptophan synthase beta chain-like PALP" evidence="9">
    <location>
        <begin position="58"/>
        <end position="344"/>
    </location>
</feature>
<dbReference type="SUPFAM" id="SSF53686">
    <property type="entry name" value="Tryptophan synthase beta subunit-like PLP-dependent enzymes"/>
    <property type="match status" value="1"/>
</dbReference>
<proteinExistence type="inferred from homology"/>
<dbReference type="Pfam" id="PF00291">
    <property type="entry name" value="PALP"/>
    <property type="match status" value="1"/>
</dbReference>
<sequence length="360" mass="36897">MIALTPPGRGQIVSHGLYPAEELAALRAQVAGHHAGPAETGHVARPRAPSPAASDVLAAIGNTPLVRLQRVVPKGSARVVAKLESANPTGSMKDRMARAAIEAAAAGGSLAPGGTVVEYTGGSTGVSLALVCAARGYGLEIVTSDAFSEEKRRTMSALGARLTLVPSEQGRITAALIQALIATAREISARPGVFWTDQLNNRDAATGYHALGEELWTQTGGAIDAFVQVVGSAHSIHGTAHALRAHRPSLAVIAVEPAESAVLSGGPSGSHRIEGIGLGFVPPLWHPDQVDEILAVTTDEAKAMARRLAREEGIFAGTSTGANVVAALRVAARLGPAATVATLIVDSGAKYLSTDLFREG</sequence>
<gene>
    <name evidence="10" type="ORF">E6K81_05715</name>
</gene>
<evidence type="ECO:0000256" key="7">
    <source>
        <dbReference type="ARBA" id="ARBA00023192"/>
    </source>
</evidence>
<dbReference type="Gene3D" id="3.40.50.1100">
    <property type="match status" value="2"/>
</dbReference>
<dbReference type="GO" id="GO:0004124">
    <property type="term" value="F:cysteine synthase activity"/>
    <property type="evidence" value="ECO:0007669"/>
    <property type="project" value="UniProtKB-EC"/>
</dbReference>
<dbReference type="CDD" id="cd01561">
    <property type="entry name" value="CBS_like"/>
    <property type="match status" value="1"/>
</dbReference>
<comment type="caution">
    <text evidence="10">The sequence shown here is derived from an EMBL/GenBank/DDBJ whole genome shotgun (WGS) entry which is preliminary data.</text>
</comment>
<keyword evidence="4" id="KW-0028">Amino-acid biosynthesis</keyword>
<dbReference type="InterPro" id="IPR001926">
    <property type="entry name" value="TrpB-like_PALP"/>
</dbReference>
<evidence type="ECO:0000256" key="5">
    <source>
        <dbReference type="ARBA" id="ARBA00022679"/>
    </source>
</evidence>
<dbReference type="AlphaFoldDB" id="A0A538UAZ7"/>
<comment type="cofactor">
    <cofactor evidence="1">
        <name>pyridoxal 5'-phosphate</name>
        <dbReference type="ChEBI" id="CHEBI:597326"/>
    </cofactor>
</comment>
<evidence type="ECO:0000256" key="3">
    <source>
        <dbReference type="ARBA" id="ARBA00012681"/>
    </source>
</evidence>
<evidence type="ECO:0000256" key="6">
    <source>
        <dbReference type="ARBA" id="ARBA00022898"/>
    </source>
</evidence>
<dbReference type="Proteomes" id="UP000319771">
    <property type="component" value="Unassembled WGS sequence"/>
</dbReference>
<evidence type="ECO:0000256" key="1">
    <source>
        <dbReference type="ARBA" id="ARBA00001933"/>
    </source>
</evidence>
<dbReference type="EMBL" id="VBPB01000082">
    <property type="protein sequence ID" value="TMQ73081.1"/>
    <property type="molecule type" value="Genomic_DNA"/>
</dbReference>